<dbReference type="FunFam" id="3.30.420.40:FF:000058">
    <property type="entry name" value="Putative actin-related protein 5"/>
    <property type="match status" value="1"/>
</dbReference>
<dbReference type="EMBL" id="MCGT01000043">
    <property type="protein sequence ID" value="ORX45297.1"/>
    <property type="molecule type" value="Genomic_DNA"/>
</dbReference>
<feature type="coiled-coil region" evidence="2">
    <location>
        <begin position="175"/>
        <end position="202"/>
    </location>
</feature>
<keyword evidence="5" id="KW-1185">Reference proteome</keyword>
<dbReference type="InterPro" id="IPR004000">
    <property type="entry name" value="Actin"/>
</dbReference>
<dbReference type="Gene3D" id="3.30.420.40">
    <property type="match status" value="4"/>
</dbReference>
<evidence type="ECO:0000256" key="2">
    <source>
        <dbReference type="SAM" id="Coils"/>
    </source>
</evidence>
<dbReference type="STRING" id="101127.A0A1X2G550"/>
<feature type="compositionally biased region" description="Basic and acidic residues" evidence="3">
    <location>
        <begin position="308"/>
        <end position="333"/>
    </location>
</feature>
<sequence length="620" mass="70397">MENIFDYIFAIFGVSTSNVDHPIVITEPPSNPHYNRNLMSELLFECYGIPSLAYGIDSLFSYYQNVGGNDDGLVVSAGHSTTHIIPMVQGKGILSRSKRMSYGGTQSTDYMLKLMQLKYPTFPTKMTSSQAQQLVHDHVYVSANYQQTLKEIENRDSFPTFDRLIQFPFVAPVIEEKSEEELRLQAAKKEEASRRLREAAAKTRLEKLMTRERELEAFTNLKSAKTVLKKAVWLAQLKETGFTDEADLDDTIKQVEAAIQKARNKELGIDDSEEKEPPATNLIDIPDDQLDENDKKEKRKQRLLKASYDARQRAKQAKEEAKAQEAEEARLEEAARLRDPAKWAAGVKDKRHKAIDRIKKRKRLAAELSDRKSRASQLRMRSIANLADDNGSPKRRRKGQEEDTFGADDSDWMIYREISRDDDDEEEEEDLALVNHYESLLLQHDPTFLPEHSFEATSSPTNTLMHQLTYGVYPLFDPNDAAQHHQMHLNVERVRVSEVLFQPSIVGLDQAGLIETMDDIVKTFDVNARSAIQQNVFLTGGFAQLPGLTERMQTNIQTISPVGSSVRVRLAQDPVLDAWRGAAKFALSSMLAKFAVTKAQYQEFGGEYIKEHGYGNVFRP</sequence>
<evidence type="ECO:0000256" key="3">
    <source>
        <dbReference type="SAM" id="MobiDB-lite"/>
    </source>
</evidence>
<dbReference type="SMART" id="SM00268">
    <property type="entry name" value="ACTIN"/>
    <property type="match status" value="1"/>
</dbReference>
<feature type="region of interest" description="Disordered" evidence="3">
    <location>
        <begin position="266"/>
        <end position="333"/>
    </location>
</feature>
<dbReference type="AlphaFoldDB" id="A0A1X2G550"/>
<dbReference type="Gene3D" id="3.90.640.10">
    <property type="entry name" value="Actin, Chain A, domain 4"/>
    <property type="match status" value="2"/>
</dbReference>
<dbReference type="GO" id="GO:0031011">
    <property type="term" value="C:Ino80 complex"/>
    <property type="evidence" value="ECO:0007669"/>
    <property type="project" value="EnsemblFungi"/>
</dbReference>
<dbReference type="InterPro" id="IPR043129">
    <property type="entry name" value="ATPase_NBD"/>
</dbReference>
<dbReference type="Pfam" id="PF00022">
    <property type="entry name" value="Actin"/>
    <property type="match status" value="2"/>
</dbReference>
<feature type="region of interest" description="Disordered" evidence="3">
    <location>
        <begin position="365"/>
        <end position="406"/>
    </location>
</feature>
<dbReference type="OrthoDB" id="7340501at2759"/>
<dbReference type="GO" id="GO:0006338">
    <property type="term" value="P:chromatin remodeling"/>
    <property type="evidence" value="ECO:0007669"/>
    <property type="project" value="EnsemblFungi"/>
</dbReference>
<evidence type="ECO:0000256" key="1">
    <source>
        <dbReference type="RuleBase" id="RU000487"/>
    </source>
</evidence>
<gene>
    <name evidence="4" type="ORF">DM01DRAFT_1340110</name>
</gene>
<protein>
    <submittedName>
        <fullName evidence="4">Actin-like ATPase domain-containing protein</fullName>
    </submittedName>
</protein>
<name>A0A1X2G550_9FUNG</name>
<dbReference type="Proteomes" id="UP000242146">
    <property type="component" value="Unassembled WGS sequence"/>
</dbReference>
<dbReference type="PANTHER" id="PTHR11937">
    <property type="entry name" value="ACTIN"/>
    <property type="match status" value="1"/>
</dbReference>
<evidence type="ECO:0000313" key="5">
    <source>
        <dbReference type="Proteomes" id="UP000242146"/>
    </source>
</evidence>
<dbReference type="GO" id="GO:0030234">
    <property type="term" value="F:enzyme regulator activity"/>
    <property type="evidence" value="ECO:0007669"/>
    <property type="project" value="EnsemblFungi"/>
</dbReference>
<keyword evidence="2" id="KW-0175">Coiled coil</keyword>
<evidence type="ECO:0000313" key="4">
    <source>
        <dbReference type="EMBL" id="ORX45297.1"/>
    </source>
</evidence>
<organism evidence="4 5">
    <name type="scientific">Hesseltinella vesiculosa</name>
    <dbReference type="NCBI Taxonomy" id="101127"/>
    <lineage>
        <taxon>Eukaryota</taxon>
        <taxon>Fungi</taxon>
        <taxon>Fungi incertae sedis</taxon>
        <taxon>Mucoromycota</taxon>
        <taxon>Mucoromycotina</taxon>
        <taxon>Mucoromycetes</taxon>
        <taxon>Mucorales</taxon>
        <taxon>Cunninghamellaceae</taxon>
        <taxon>Hesseltinella</taxon>
    </lineage>
</organism>
<reference evidence="4 5" key="1">
    <citation type="submission" date="2016-07" db="EMBL/GenBank/DDBJ databases">
        <title>Pervasive Adenine N6-methylation of Active Genes in Fungi.</title>
        <authorList>
            <consortium name="DOE Joint Genome Institute"/>
            <person name="Mondo S.J."/>
            <person name="Dannebaum R.O."/>
            <person name="Kuo R.C."/>
            <person name="Labutti K."/>
            <person name="Haridas S."/>
            <person name="Kuo A."/>
            <person name="Salamov A."/>
            <person name="Ahrendt S.R."/>
            <person name="Lipzen A."/>
            <person name="Sullivan W."/>
            <person name="Andreopoulos W.B."/>
            <person name="Clum A."/>
            <person name="Lindquist E."/>
            <person name="Daum C."/>
            <person name="Ramamoorthy G.K."/>
            <person name="Gryganskyi A."/>
            <person name="Culley D."/>
            <person name="Magnuson J.K."/>
            <person name="James T.Y."/>
            <person name="O'Malley M.A."/>
            <person name="Stajich J.E."/>
            <person name="Spatafora J.W."/>
            <person name="Visel A."/>
            <person name="Grigoriev I.V."/>
        </authorList>
    </citation>
    <scope>NUCLEOTIDE SEQUENCE [LARGE SCALE GENOMIC DNA]</scope>
    <source>
        <strain evidence="4 5">NRRL 3301</strain>
    </source>
</reference>
<dbReference type="SUPFAM" id="SSF53067">
    <property type="entry name" value="Actin-like ATPase domain"/>
    <property type="match status" value="2"/>
</dbReference>
<proteinExistence type="inferred from homology"/>
<accession>A0A1X2G550</accession>
<comment type="similarity">
    <text evidence="1">Belongs to the actin family.</text>
</comment>
<comment type="caution">
    <text evidence="4">The sequence shown here is derived from an EMBL/GenBank/DDBJ whole genome shotgun (WGS) entry which is preliminary data.</text>
</comment>